<gene>
    <name evidence="4" type="ORF">FFV09_08760</name>
</gene>
<feature type="transmembrane region" description="Helical" evidence="2">
    <location>
        <begin position="498"/>
        <end position="521"/>
    </location>
</feature>
<keyword evidence="2" id="KW-1133">Transmembrane helix</keyword>
<reference evidence="4 5" key="1">
    <citation type="submission" date="2019-06" db="EMBL/GenBank/DDBJ databases">
        <title>Saccharibacillus brassicae sp. nov., an endophytic bacterium isolated from Chinese cabbage seeds (Brassica pekinensis).</title>
        <authorList>
            <person name="Jiang L."/>
            <person name="Lee J."/>
            <person name="Kim S.W."/>
        </authorList>
    </citation>
    <scope>NUCLEOTIDE SEQUENCE [LARGE SCALE GENOMIC DNA]</scope>
    <source>
        <strain evidence="5">KCTC 43072 / ATSA2</strain>
    </source>
</reference>
<dbReference type="PROSITE" id="PS50011">
    <property type="entry name" value="PROTEIN_KINASE_DOM"/>
    <property type="match status" value="1"/>
</dbReference>
<dbReference type="PANTHER" id="PTHR10566">
    <property type="entry name" value="CHAPERONE-ACTIVITY OF BC1 COMPLEX CABC1 -RELATED"/>
    <property type="match status" value="1"/>
</dbReference>
<keyword evidence="5" id="KW-1185">Reference proteome</keyword>
<dbReference type="Proteomes" id="UP000316968">
    <property type="component" value="Chromosome"/>
</dbReference>
<feature type="domain" description="Protein kinase" evidence="3">
    <location>
        <begin position="123"/>
        <end position="456"/>
    </location>
</feature>
<evidence type="ECO:0000256" key="1">
    <source>
        <dbReference type="ARBA" id="ARBA00009670"/>
    </source>
</evidence>
<dbReference type="InterPro" id="IPR004147">
    <property type="entry name" value="ABC1_dom"/>
</dbReference>
<dbReference type="RefSeq" id="WP_141447480.1">
    <property type="nucleotide sequence ID" value="NZ_CP041217.1"/>
</dbReference>
<dbReference type="CDD" id="cd05121">
    <property type="entry name" value="ABC1_ADCK3-like"/>
    <property type="match status" value="1"/>
</dbReference>
<dbReference type="SUPFAM" id="SSF56112">
    <property type="entry name" value="Protein kinase-like (PK-like)"/>
    <property type="match status" value="1"/>
</dbReference>
<dbReference type="InterPro" id="IPR000719">
    <property type="entry name" value="Prot_kinase_dom"/>
</dbReference>
<dbReference type="OrthoDB" id="9795390at2"/>
<dbReference type="InterPro" id="IPR050154">
    <property type="entry name" value="UbiB_kinase"/>
</dbReference>
<evidence type="ECO:0000259" key="3">
    <source>
        <dbReference type="PROSITE" id="PS50011"/>
    </source>
</evidence>
<comment type="similarity">
    <text evidence="1">Belongs to the protein kinase superfamily. ADCK protein kinase family.</text>
</comment>
<dbReference type="EMBL" id="CP041217">
    <property type="protein sequence ID" value="QDH20932.1"/>
    <property type="molecule type" value="Genomic_DNA"/>
</dbReference>
<proteinExistence type="inferred from homology"/>
<dbReference type="GO" id="GO:0004672">
    <property type="term" value="F:protein kinase activity"/>
    <property type="evidence" value="ECO:0007669"/>
    <property type="project" value="InterPro"/>
</dbReference>
<evidence type="ECO:0000313" key="5">
    <source>
        <dbReference type="Proteomes" id="UP000316968"/>
    </source>
</evidence>
<dbReference type="PANTHER" id="PTHR10566:SF113">
    <property type="entry name" value="PROTEIN ACTIVITY OF BC1 COMPLEX KINASE 7, CHLOROPLASTIC"/>
    <property type="match status" value="1"/>
</dbReference>
<dbReference type="GO" id="GO:0005524">
    <property type="term" value="F:ATP binding"/>
    <property type="evidence" value="ECO:0007669"/>
    <property type="project" value="InterPro"/>
</dbReference>
<dbReference type="Pfam" id="PF03109">
    <property type="entry name" value="ABC1"/>
    <property type="match status" value="1"/>
</dbReference>
<feature type="transmembrane region" description="Helical" evidence="2">
    <location>
        <begin position="527"/>
        <end position="552"/>
    </location>
</feature>
<evidence type="ECO:0000256" key="2">
    <source>
        <dbReference type="SAM" id="Phobius"/>
    </source>
</evidence>
<dbReference type="AlphaFoldDB" id="A0A4Y6UTB4"/>
<keyword evidence="2" id="KW-0812">Transmembrane</keyword>
<keyword evidence="2" id="KW-0472">Membrane</keyword>
<evidence type="ECO:0000313" key="4">
    <source>
        <dbReference type="EMBL" id="QDH20932.1"/>
    </source>
</evidence>
<dbReference type="InterPro" id="IPR011009">
    <property type="entry name" value="Kinase-like_dom_sf"/>
</dbReference>
<dbReference type="KEGG" id="saca:FFV09_08760"/>
<sequence>MAVHIRHAGRYREIAVALIRHGFGYMVEEMGLTRVLRLPIRWIRREAPETKTLGERIRLVMEALGPTFIKLGQLASTRSDLLPASVVLELSKLQDDVPPFGAEEARQIVELELGGSIESFMTDFSEEPIAAASIGQVHSARLIEGGQRVAVKVQRPGVKRLVTRDLEILHDLVALGEKRWEWVTRYQVTQLVDEFARSMEAELDYTSEARNMERISAQFNQDPHIHVPDVIWACTSERVLTMSYIEGIKPTDRQYLEHRGYDVKTIASRIVNAVLNQIFIAGFFHADPHPGNLLIMKDGSITFLDFGMVGRLSPDMREYLSSLVIALMRQDTPAMVRAIERMGMIHEETDVGALKRDLERLRERYYDVAFSDVNLGQVINDFFSTARQHGIGIPPDLLMLGKALITTEGMVEQLDPSLSIVTLAEPFGRKLAREKFGPDRLRRKTVSGALGLADSLAGLPDRLRHLTSFISGGRVKVELEMPELRRASKGVDRLVNRLAFSIVLLAFSIVMAGLVVGASLAQKETVIWNYPIIEMGLVVAVLMVLLLLLSIFKSGRF</sequence>
<organism evidence="4 5">
    <name type="scientific">Saccharibacillus brassicae</name>
    <dbReference type="NCBI Taxonomy" id="2583377"/>
    <lineage>
        <taxon>Bacteria</taxon>
        <taxon>Bacillati</taxon>
        <taxon>Bacillota</taxon>
        <taxon>Bacilli</taxon>
        <taxon>Bacillales</taxon>
        <taxon>Paenibacillaceae</taxon>
        <taxon>Saccharibacillus</taxon>
    </lineage>
</organism>
<name>A0A4Y6UTB4_SACBS</name>
<dbReference type="Gene3D" id="1.10.510.10">
    <property type="entry name" value="Transferase(Phosphotransferase) domain 1"/>
    <property type="match status" value="1"/>
</dbReference>
<protein>
    <submittedName>
        <fullName evidence="4">ABC transporter</fullName>
    </submittedName>
</protein>
<accession>A0A4Y6UTB4</accession>